<evidence type="ECO:0000313" key="4">
    <source>
        <dbReference type="Proteomes" id="UP000254496"/>
    </source>
</evidence>
<gene>
    <name evidence="1" type="primary">rpe_2</name>
    <name evidence="1" type="ORF">NCTC1659_00937</name>
    <name evidence="2" type="ORF">NCTC8540_01576</name>
</gene>
<keyword evidence="3" id="KW-1185">Reference proteome</keyword>
<protein>
    <submittedName>
        <fullName evidence="1">Ribulose-phosphate 3-epimerase</fullName>
        <ecNumber evidence="1">5.1.3.1</ecNumber>
    </submittedName>
</protein>
<dbReference type="Proteomes" id="UP000254329">
    <property type="component" value="Unassembled WGS sequence"/>
</dbReference>
<dbReference type="Proteomes" id="UP000254496">
    <property type="component" value="Unassembled WGS sequence"/>
</dbReference>
<name>A0A1V4B1D6_9PAST</name>
<reference evidence="3 4" key="1">
    <citation type="submission" date="2018-06" db="EMBL/GenBank/DDBJ databases">
        <authorList>
            <consortium name="Pathogen Informatics"/>
            <person name="Doyle S."/>
        </authorList>
    </citation>
    <scope>NUCLEOTIDE SEQUENCE [LARGE SCALE GENOMIC DNA]</scope>
    <source>
        <strain evidence="1 3">NCTC1659</strain>
        <strain evidence="2 4">NCTC8540</strain>
    </source>
</reference>
<evidence type="ECO:0000313" key="2">
    <source>
        <dbReference type="EMBL" id="STO69052.1"/>
    </source>
</evidence>
<dbReference type="Gene3D" id="3.20.20.70">
    <property type="entry name" value="Aldolase class I"/>
    <property type="match status" value="1"/>
</dbReference>
<dbReference type="InterPro" id="IPR013785">
    <property type="entry name" value="Aldolase_TIM"/>
</dbReference>
<proteinExistence type="predicted"/>
<dbReference type="STRING" id="733.B0186_05475"/>
<dbReference type="EC" id="5.1.3.1" evidence="1"/>
<dbReference type="RefSeq" id="WP_078218368.1">
    <property type="nucleotide sequence ID" value="NZ_MUXZ01000014.1"/>
</dbReference>
<accession>A0A1V4B1D6</accession>
<dbReference type="EMBL" id="UGHF01000001">
    <property type="protein sequence ID" value="STO59681.1"/>
    <property type="molecule type" value="Genomic_DNA"/>
</dbReference>
<evidence type="ECO:0000313" key="1">
    <source>
        <dbReference type="EMBL" id="STO59681.1"/>
    </source>
</evidence>
<keyword evidence="1" id="KW-0413">Isomerase</keyword>
<dbReference type="AlphaFoldDB" id="A0A1V4B1D6"/>
<dbReference type="GO" id="GO:0004750">
    <property type="term" value="F:D-ribulose-phosphate 3-epimerase activity"/>
    <property type="evidence" value="ECO:0007669"/>
    <property type="project" value="UniProtKB-EC"/>
</dbReference>
<organism evidence="1 3">
    <name type="scientific">Canicola haemoglobinophilus</name>
    <dbReference type="NCBI Taxonomy" id="733"/>
    <lineage>
        <taxon>Bacteria</taxon>
        <taxon>Pseudomonadati</taxon>
        <taxon>Pseudomonadota</taxon>
        <taxon>Gammaproteobacteria</taxon>
        <taxon>Pasteurellales</taxon>
        <taxon>Pasteurellaceae</taxon>
        <taxon>Canicola</taxon>
    </lineage>
</organism>
<dbReference type="EMBL" id="UGHJ01000001">
    <property type="protein sequence ID" value="STO69052.1"/>
    <property type="molecule type" value="Genomic_DNA"/>
</dbReference>
<sequence length="101" mass="11301">MVQIRGFSGAQQGEKYPADYMVKRLSELTLLVGKIREDKLINVDGSMSLELATELAKTKNIDWFVSGSALFAEPLDISLHKWESEFLVKNGIINIGVNNKM</sequence>
<dbReference type="OrthoDB" id="5676666at2"/>
<evidence type="ECO:0000313" key="3">
    <source>
        <dbReference type="Proteomes" id="UP000254329"/>
    </source>
</evidence>